<evidence type="ECO:0000256" key="1">
    <source>
        <dbReference type="SAM" id="MobiDB-lite"/>
    </source>
</evidence>
<dbReference type="Proteomes" id="UP000185772">
    <property type="component" value="Unassembled WGS sequence"/>
</dbReference>
<comment type="caution">
    <text evidence="3">The sequence shown here is derived from an EMBL/GenBank/DDBJ whole genome shotgun (WGS) entry which is preliminary data.</text>
</comment>
<keyword evidence="3" id="KW-0808">Transferase</keyword>
<proteinExistence type="predicted"/>
<dbReference type="SUPFAM" id="SSF53448">
    <property type="entry name" value="Nucleotide-diphospho-sugar transferases"/>
    <property type="match status" value="1"/>
</dbReference>
<dbReference type="InterPro" id="IPR001173">
    <property type="entry name" value="Glyco_trans_2-like"/>
</dbReference>
<dbReference type="GO" id="GO:0016740">
    <property type="term" value="F:transferase activity"/>
    <property type="evidence" value="ECO:0007669"/>
    <property type="project" value="UniProtKB-KW"/>
</dbReference>
<name>A0A1Q8VSP6_9ACTO</name>
<feature type="region of interest" description="Disordered" evidence="1">
    <location>
        <begin position="1"/>
        <end position="28"/>
    </location>
</feature>
<feature type="domain" description="Glycosyltransferase 2-like" evidence="2">
    <location>
        <begin position="51"/>
        <end position="169"/>
    </location>
</feature>
<evidence type="ECO:0000313" key="3">
    <source>
        <dbReference type="EMBL" id="OLO51132.1"/>
    </source>
</evidence>
<dbReference type="Gene3D" id="3.90.550.10">
    <property type="entry name" value="Spore Coat Polysaccharide Biosynthesis Protein SpsA, Chain A"/>
    <property type="match status" value="1"/>
</dbReference>
<dbReference type="EMBL" id="MSKM01000059">
    <property type="protein sequence ID" value="OLO51132.1"/>
    <property type="molecule type" value="Genomic_DNA"/>
</dbReference>
<accession>A0A1Q8VSP6</accession>
<protein>
    <submittedName>
        <fullName evidence="3">Glycosyl transferase family 2</fullName>
    </submittedName>
</protein>
<sequence>MTATPDPAQGAETPEAADPTGPATGAPAKAVEITEASEALSGGDLLSRTAVIVVSYDSAALLERTLARRVAEDSPEARIIVVDNYSTPAAREELVALASSRGWEAVLPETNTGFGGGMNLGVARARELGADLLVLLNPDAVIARGDLIRLVARAHADRLALVAPVLKDSSGRVVSDGIVVCLADGSMRSRRSPRPIPPGGTQPWLSGACLALSADLFEAAGGLDARYFLYWEDVDFSARVLAAGGSLALVRDAVAVHDEGGTHSEDDQSDRAKSDIYYYYNVRNRLLYAGLHLDRATQRRWVATAGRAAREIVLRGGRRQLLSTRRPLVTAAQATRDGMRLLRAARRGELPDVDVPLIRD</sequence>
<gene>
    <name evidence="3" type="ORF">BKH27_12735</name>
</gene>
<feature type="compositionally biased region" description="Low complexity" evidence="1">
    <location>
        <begin position="11"/>
        <end position="28"/>
    </location>
</feature>
<dbReference type="PANTHER" id="PTHR43179">
    <property type="entry name" value="RHAMNOSYLTRANSFERASE WBBL"/>
    <property type="match status" value="1"/>
</dbReference>
<dbReference type="InterPro" id="IPR029044">
    <property type="entry name" value="Nucleotide-diphossugar_trans"/>
</dbReference>
<organism evidence="3 4">
    <name type="scientific">Actinomyces oris</name>
    <dbReference type="NCBI Taxonomy" id="544580"/>
    <lineage>
        <taxon>Bacteria</taxon>
        <taxon>Bacillati</taxon>
        <taxon>Actinomycetota</taxon>
        <taxon>Actinomycetes</taxon>
        <taxon>Actinomycetales</taxon>
        <taxon>Actinomycetaceae</taxon>
        <taxon>Actinomyces</taxon>
    </lineage>
</organism>
<dbReference type="RefSeq" id="WP_075371407.1">
    <property type="nucleotide sequence ID" value="NZ_MSKM01000059.1"/>
</dbReference>
<evidence type="ECO:0000259" key="2">
    <source>
        <dbReference type="Pfam" id="PF00535"/>
    </source>
</evidence>
<dbReference type="Pfam" id="PF00535">
    <property type="entry name" value="Glycos_transf_2"/>
    <property type="match status" value="1"/>
</dbReference>
<evidence type="ECO:0000313" key="4">
    <source>
        <dbReference type="Proteomes" id="UP000185772"/>
    </source>
</evidence>
<dbReference type="PANTHER" id="PTHR43179:SF7">
    <property type="entry name" value="RHAMNOSYLTRANSFERASE WBBL"/>
    <property type="match status" value="1"/>
</dbReference>
<dbReference type="AlphaFoldDB" id="A0A1Q8VSP6"/>
<reference evidence="3 4" key="1">
    <citation type="submission" date="2016-12" db="EMBL/GenBank/DDBJ databases">
        <title>Genomic comparison of strains in the 'Actinomyces naeslundii' group.</title>
        <authorList>
            <person name="Mughal S.R."/>
            <person name="Do T."/>
            <person name="Gilbert S.C."/>
            <person name="Witherden E.A."/>
            <person name="Didelot X."/>
            <person name="Beighton D."/>
        </authorList>
    </citation>
    <scope>NUCLEOTIDE SEQUENCE [LARGE SCALE GENOMIC DNA]</scope>
    <source>
        <strain evidence="3 4">MMRCO6-1</strain>
    </source>
</reference>